<evidence type="ECO:0000313" key="2">
    <source>
        <dbReference type="EMBL" id="AMY10969.1"/>
    </source>
</evidence>
<dbReference type="EMBL" id="CP015136">
    <property type="protein sequence ID" value="AMY10969.1"/>
    <property type="molecule type" value="Genomic_DNA"/>
</dbReference>
<dbReference type="AlphaFoldDB" id="A0A143PSZ7"/>
<dbReference type="RefSeq" id="WP_110172561.1">
    <property type="nucleotide sequence ID" value="NZ_CP015136.1"/>
</dbReference>
<dbReference type="STRING" id="1855912.LuPra_04213"/>
<evidence type="ECO:0000313" key="3">
    <source>
        <dbReference type="Proteomes" id="UP000076079"/>
    </source>
</evidence>
<accession>A0A143PSZ7</accession>
<name>A0A143PSZ7_LUTPR</name>
<dbReference type="Proteomes" id="UP000076079">
    <property type="component" value="Chromosome"/>
</dbReference>
<gene>
    <name evidence="2" type="ORF">LuPra_04213</name>
</gene>
<keyword evidence="1" id="KW-0812">Transmembrane</keyword>
<organism evidence="2 3">
    <name type="scientific">Luteitalea pratensis</name>
    <dbReference type="NCBI Taxonomy" id="1855912"/>
    <lineage>
        <taxon>Bacteria</taxon>
        <taxon>Pseudomonadati</taxon>
        <taxon>Acidobacteriota</taxon>
        <taxon>Vicinamibacteria</taxon>
        <taxon>Vicinamibacterales</taxon>
        <taxon>Vicinamibacteraceae</taxon>
        <taxon>Luteitalea</taxon>
    </lineage>
</organism>
<evidence type="ECO:0000256" key="1">
    <source>
        <dbReference type="SAM" id="Phobius"/>
    </source>
</evidence>
<feature type="transmembrane region" description="Helical" evidence="1">
    <location>
        <begin position="42"/>
        <end position="61"/>
    </location>
</feature>
<protein>
    <submittedName>
        <fullName evidence="2">Uncharacterized protein</fullName>
    </submittedName>
</protein>
<keyword evidence="1" id="KW-1133">Transmembrane helix</keyword>
<keyword evidence="1" id="KW-0472">Membrane</keyword>
<dbReference type="KEGG" id="abac:LuPra_04213"/>
<sequence>MLLALYLLEAGLLLILAPWTQFWDRNYFAALQPLLATWLTHPFVRGAVSGVGIVSVVAAVMEIGNMLSRRAVAPQAPGA</sequence>
<proteinExistence type="predicted"/>
<reference evidence="3" key="2">
    <citation type="submission" date="2016-04" db="EMBL/GenBank/DDBJ databases">
        <title>First Complete Genome Sequence of a Subdivision 6 Acidobacterium.</title>
        <authorList>
            <person name="Huang S."/>
            <person name="Vieira S."/>
            <person name="Bunk B."/>
            <person name="Riedel T."/>
            <person name="Sproeer C."/>
            <person name="Overmann J."/>
        </authorList>
    </citation>
    <scope>NUCLEOTIDE SEQUENCE [LARGE SCALE GENOMIC DNA]</scope>
    <source>
        <strain evidence="3">DSM 100886 HEG_-6_39</strain>
    </source>
</reference>
<reference evidence="2 3" key="1">
    <citation type="journal article" date="2016" name="Genome Announc.">
        <title>First Complete Genome Sequence of a Subdivision 6 Acidobacterium Strain.</title>
        <authorList>
            <person name="Huang S."/>
            <person name="Vieira S."/>
            <person name="Bunk B."/>
            <person name="Riedel T."/>
            <person name="Sproer C."/>
            <person name="Overmann J."/>
        </authorList>
    </citation>
    <scope>NUCLEOTIDE SEQUENCE [LARGE SCALE GENOMIC DNA]</scope>
    <source>
        <strain evidence="3">DSM 100886 HEG_-6_39</strain>
    </source>
</reference>
<keyword evidence="3" id="KW-1185">Reference proteome</keyword>